<keyword evidence="3" id="KW-1185">Reference proteome</keyword>
<reference evidence="2 3" key="1">
    <citation type="submission" date="2018-10" db="EMBL/GenBank/DDBJ databases">
        <title>A high-quality apple genome assembly.</title>
        <authorList>
            <person name="Hu J."/>
        </authorList>
    </citation>
    <scope>NUCLEOTIDE SEQUENCE [LARGE SCALE GENOMIC DNA]</scope>
    <source>
        <strain evidence="3">cv. HFTH1</strain>
        <tissue evidence="2">Young leaf</tissue>
    </source>
</reference>
<organism evidence="2 3">
    <name type="scientific">Malus domestica</name>
    <name type="common">Apple</name>
    <name type="synonym">Pyrus malus</name>
    <dbReference type="NCBI Taxonomy" id="3750"/>
    <lineage>
        <taxon>Eukaryota</taxon>
        <taxon>Viridiplantae</taxon>
        <taxon>Streptophyta</taxon>
        <taxon>Embryophyta</taxon>
        <taxon>Tracheophyta</taxon>
        <taxon>Spermatophyta</taxon>
        <taxon>Magnoliopsida</taxon>
        <taxon>eudicotyledons</taxon>
        <taxon>Gunneridae</taxon>
        <taxon>Pentapetalae</taxon>
        <taxon>rosids</taxon>
        <taxon>fabids</taxon>
        <taxon>Rosales</taxon>
        <taxon>Rosaceae</taxon>
        <taxon>Amygdaloideae</taxon>
        <taxon>Maleae</taxon>
        <taxon>Malus</taxon>
    </lineage>
</organism>
<comment type="caution">
    <text evidence="2">The sequence shown here is derived from an EMBL/GenBank/DDBJ whole genome shotgun (WGS) entry which is preliminary data.</text>
</comment>
<evidence type="ECO:0000256" key="1">
    <source>
        <dbReference type="SAM" id="MobiDB-lite"/>
    </source>
</evidence>
<sequence>MSNDKVEYSTANVPFSWENKPGVSKLSHRQTHRDRKDYLPPPPCPYEPSSKLSFHDFQLPLPPCTFQQPLSRSSSSKALRDDPFLVAFQECTKPGPKDKGKTSSLPRKYGVRSGFGRWFGFGFSCKRSSSVRDDSLVRVSRLPYHKDRSL</sequence>
<name>A0A498J703_MALDO</name>
<dbReference type="AlphaFoldDB" id="A0A498J703"/>
<gene>
    <name evidence="2" type="ORF">DVH24_020562</name>
</gene>
<dbReference type="EMBL" id="RDQH01000334">
    <property type="protein sequence ID" value="RXH91539.1"/>
    <property type="molecule type" value="Genomic_DNA"/>
</dbReference>
<proteinExistence type="predicted"/>
<accession>A0A498J703</accession>
<feature type="region of interest" description="Disordered" evidence="1">
    <location>
        <begin position="18"/>
        <end position="42"/>
    </location>
</feature>
<protein>
    <submittedName>
        <fullName evidence="2">Uncharacterized protein</fullName>
    </submittedName>
</protein>
<dbReference type="PANTHER" id="PTHR33696">
    <property type="entry name" value="T22J18.15-RELATED"/>
    <property type="match status" value="1"/>
</dbReference>
<evidence type="ECO:0000313" key="2">
    <source>
        <dbReference type="EMBL" id="RXH91539.1"/>
    </source>
</evidence>
<evidence type="ECO:0000313" key="3">
    <source>
        <dbReference type="Proteomes" id="UP000290289"/>
    </source>
</evidence>
<dbReference type="Proteomes" id="UP000290289">
    <property type="component" value="Chromosome 8"/>
</dbReference>
<dbReference type="PANTHER" id="PTHR33696:SF3">
    <property type="entry name" value="FLZ-TYPE DOMAIN-CONTAINING PROTEIN"/>
    <property type="match status" value="1"/>
</dbReference>